<keyword evidence="1" id="KW-0808">Transferase</keyword>
<dbReference type="InterPro" id="IPR045616">
    <property type="entry name" value="DUF6446"/>
</dbReference>
<evidence type="ECO:0000313" key="2">
    <source>
        <dbReference type="Proteomes" id="UP000284202"/>
    </source>
</evidence>
<keyword evidence="1" id="KW-0418">Kinase</keyword>
<evidence type="ECO:0000313" key="1">
    <source>
        <dbReference type="EMBL" id="RJE85333.1"/>
    </source>
</evidence>
<reference evidence="2" key="1">
    <citation type="submission" date="2018-09" db="EMBL/GenBank/DDBJ databases">
        <title>Acidovorax cavernicola nov. sp. isolated from Gruta de las Maravillas (Aracena, Spain).</title>
        <authorList>
            <person name="Jurado V."/>
            <person name="Gutierrez-Patricio S."/>
            <person name="Gonzalez-Pimentel J.L."/>
            <person name="Miller A.Z."/>
            <person name="Laiz L."/>
            <person name="Saiz-Jimenez C."/>
        </authorList>
    </citation>
    <scope>NUCLEOTIDE SEQUENCE [LARGE SCALE GENOMIC DNA]</scope>
    <source>
        <strain evidence="2">1011MAR3C25</strain>
    </source>
</reference>
<dbReference type="Proteomes" id="UP000284202">
    <property type="component" value="Unassembled WGS sequence"/>
</dbReference>
<organism evidence="1 2">
    <name type="scientific">Paracoccus onubensis</name>
    <dbReference type="NCBI Taxonomy" id="1675788"/>
    <lineage>
        <taxon>Bacteria</taxon>
        <taxon>Pseudomonadati</taxon>
        <taxon>Pseudomonadota</taxon>
        <taxon>Alphaproteobacteria</taxon>
        <taxon>Rhodobacterales</taxon>
        <taxon>Paracoccaceae</taxon>
        <taxon>Paracoccus</taxon>
    </lineage>
</organism>
<dbReference type="EMBL" id="QZCG01000006">
    <property type="protein sequence ID" value="RJE85333.1"/>
    <property type="molecule type" value="Genomic_DNA"/>
</dbReference>
<proteinExistence type="predicted"/>
<dbReference type="GO" id="GO:0016301">
    <property type="term" value="F:kinase activity"/>
    <property type="evidence" value="ECO:0007669"/>
    <property type="project" value="UniProtKB-KW"/>
</dbReference>
<accession>A0A418SWJ0</accession>
<comment type="caution">
    <text evidence="1">The sequence shown here is derived from an EMBL/GenBank/DDBJ whole genome shotgun (WGS) entry which is preliminary data.</text>
</comment>
<dbReference type="RefSeq" id="WP_119748415.1">
    <property type="nucleotide sequence ID" value="NZ_QZCG01000006.1"/>
</dbReference>
<dbReference type="Pfam" id="PF20044">
    <property type="entry name" value="DUF6446"/>
    <property type="match status" value="1"/>
</dbReference>
<protein>
    <submittedName>
        <fullName evidence="1">Histidine kinase</fullName>
    </submittedName>
</protein>
<gene>
    <name evidence="1" type="ORF">D3P04_09945</name>
</gene>
<keyword evidence="2" id="KW-1185">Reference proteome</keyword>
<dbReference type="AlphaFoldDB" id="A0A418SWJ0"/>
<sequence length="157" mass="17273">MKGKIAVIVLILAPLLVGGGIWYAQQYGYYQTVEPGSPAARVQIATPDGQKDIAGSEFQIIDAESSPIRWRACFRLEGELPETIPFDNPTPLIAPGWFDCFDASQIGADLEAGKARAVLAQPEIHPDVDRVLAIYPDGRTYGWHQYNDKTPERGVMD</sequence>
<dbReference type="OrthoDB" id="7819947at2"/>
<name>A0A418SWJ0_9RHOB</name>